<dbReference type="STRING" id="631362.Thi970DRAFT_02262"/>
<protein>
    <submittedName>
        <fullName evidence="1">Uncharacterized protein</fullName>
    </submittedName>
</protein>
<reference evidence="2" key="1">
    <citation type="submission" date="2011-06" db="EMBL/GenBank/DDBJ databases">
        <authorList>
            <consortium name="US DOE Joint Genome Institute (JGI-PGF)"/>
            <person name="Lucas S."/>
            <person name="Han J."/>
            <person name="Lapidus A."/>
            <person name="Cheng J.-F."/>
            <person name="Goodwin L."/>
            <person name="Pitluck S."/>
            <person name="Peters L."/>
            <person name="Land M.L."/>
            <person name="Hauser L."/>
            <person name="Vogl K."/>
            <person name="Liu Z."/>
            <person name="Overmann J."/>
            <person name="Frigaard N.-U."/>
            <person name="Bryant D.A."/>
            <person name="Woyke T.J."/>
        </authorList>
    </citation>
    <scope>NUCLEOTIDE SEQUENCE [LARGE SCALE GENOMIC DNA]</scope>
    <source>
        <strain evidence="2">970</strain>
    </source>
</reference>
<name>H8YZ94_9GAMM</name>
<dbReference type="RefSeq" id="WP_009148605.1">
    <property type="nucleotide sequence ID" value="NZ_CP121471.1"/>
</dbReference>
<dbReference type="Proteomes" id="UP000002964">
    <property type="component" value="Unassembled WGS sequence"/>
</dbReference>
<proteinExistence type="predicted"/>
<dbReference type="eggNOG" id="ENOG5033JDW">
    <property type="taxonomic scope" value="Bacteria"/>
</dbReference>
<gene>
    <name evidence="1" type="ORF">Thi970DRAFT_02262</name>
</gene>
<dbReference type="HOGENOM" id="CLU_196484_0_0_6"/>
<sequence length="79" mass="8659">MLAHRRYVTIPASGNVVLEDLPFRPVQQVEVVLISDDGERIALASRVLALFKETQALPEATTLTDAEIATEVDAVRDGR</sequence>
<dbReference type="AlphaFoldDB" id="H8YZ94"/>
<organism evidence="1 2">
    <name type="scientific">Thiorhodovibrio frisius</name>
    <dbReference type="NCBI Taxonomy" id="631362"/>
    <lineage>
        <taxon>Bacteria</taxon>
        <taxon>Pseudomonadati</taxon>
        <taxon>Pseudomonadota</taxon>
        <taxon>Gammaproteobacteria</taxon>
        <taxon>Chromatiales</taxon>
        <taxon>Chromatiaceae</taxon>
        <taxon>Thiorhodovibrio</taxon>
    </lineage>
</organism>
<accession>H8YZ94</accession>
<dbReference type="EMBL" id="JH603169">
    <property type="protein sequence ID" value="EIC22021.1"/>
    <property type="molecule type" value="Genomic_DNA"/>
</dbReference>
<evidence type="ECO:0000313" key="1">
    <source>
        <dbReference type="EMBL" id="EIC22021.1"/>
    </source>
</evidence>
<keyword evidence="2" id="KW-1185">Reference proteome</keyword>
<dbReference type="OrthoDB" id="427830at2"/>
<evidence type="ECO:0000313" key="2">
    <source>
        <dbReference type="Proteomes" id="UP000002964"/>
    </source>
</evidence>
<reference evidence="1 2" key="2">
    <citation type="submission" date="2011-11" db="EMBL/GenBank/DDBJ databases">
        <authorList>
            <consortium name="US DOE Joint Genome Institute"/>
            <person name="Lucas S."/>
            <person name="Han J."/>
            <person name="Lapidus A."/>
            <person name="Cheng J.-F."/>
            <person name="Goodwin L."/>
            <person name="Pitluck S."/>
            <person name="Peters L."/>
            <person name="Ovchinnikova G."/>
            <person name="Zhang X."/>
            <person name="Detter J.C."/>
            <person name="Han C."/>
            <person name="Tapia R."/>
            <person name="Land M."/>
            <person name="Hauser L."/>
            <person name="Kyrpides N."/>
            <person name="Ivanova N."/>
            <person name="Pagani I."/>
            <person name="Vogl K."/>
            <person name="Liu Z."/>
            <person name="Overmann J."/>
            <person name="Frigaard N.-U."/>
            <person name="Bryant D."/>
            <person name="Woyke T."/>
        </authorList>
    </citation>
    <scope>NUCLEOTIDE SEQUENCE [LARGE SCALE GENOMIC DNA]</scope>
    <source>
        <strain evidence="1 2">970</strain>
    </source>
</reference>